<sequence>MTVGRPVAGILWMALTGLCFVAVTAIVKHVGDDIPAPQAAFLRYLMGLVFFLPAIGAVRRAGITARQARLFALRGTLHTVAVACWFYAMTRITIAEVTAMNYLTPVLVTFGAALLMGEGLPRRRLIAVVVALLGALLILRPGVRALDPGHGAMLVTALFFAASYMLAKRLSGEVPALVIVAVLSVTVTIGLAPLAAVAWVTPGRADLAWLSAVAVFASAGHYAMTRAFAAAPLTATQPVTFLQLVWAVILGVLLFAEPVDPWVLAGGAVIMGAVLALTWREARARVTSGRSPPAI</sequence>
<feature type="transmembrane region" description="Helical" evidence="6">
    <location>
        <begin position="207"/>
        <end position="224"/>
    </location>
</feature>
<dbReference type="PANTHER" id="PTHR22911">
    <property type="entry name" value="ACYL-MALONYL CONDENSING ENZYME-RELATED"/>
    <property type="match status" value="1"/>
</dbReference>
<keyword evidence="9" id="KW-1185">Reference proteome</keyword>
<keyword evidence="4 6" id="KW-1133">Transmembrane helix</keyword>
<comment type="subcellular location">
    <subcellularLocation>
        <location evidence="1">Membrane</location>
        <topology evidence="1">Multi-pass membrane protein</topology>
    </subcellularLocation>
</comment>
<evidence type="ECO:0000256" key="1">
    <source>
        <dbReference type="ARBA" id="ARBA00004141"/>
    </source>
</evidence>
<keyword evidence="5 6" id="KW-0472">Membrane</keyword>
<feature type="transmembrane region" description="Helical" evidence="6">
    <location>
        <begin position="100"/>
        <end position="117"/>
    </location>
</feature>
<dbReference type="RefSeq" id="WP_123640831.1">
    <property type="nucleotide sequence ID" value="NZ_ML119082.1"/>
</dbReference>
<comment type="similarity">
    <text evidence="2">Belongs to the drug/metabolite transporter (DMT) superfamily. 10 TMS drug/metabolite exporter (DME) (TC 2.A.7.3) family.</text>
</comment>
<gene>
    <name evidence="8" type="ORF">EAT49_03035</name>
</gene>
<reference evidence="8 9" key="1">
    <citation type="submission" date="2018-10" db="EMBL/GenBank/DDBJ databases">
        <title>Histidinibacterium lentulum gen. nov., sp. nov., a marine bacterium from the culture broth of Picochlorum sp. 122.</title>
        <authorList>
            <person name="Wang G."/>
        </authorList>
    </citation>
    <scope>NUCLEOTIDE SEQUENCE [LARGE SCALE GENOMIC DNA]</scope>
    <source>
        <strain evidence="8 9">B17</strain>
    </source>
</reference>
<dbReference type="EMBL" id="RDRB01000002">
    <property type="protein sequence ID" value="ROU03296.1"/>
    <property type="molecule type" value="Genomic_DNA"/>
</dbReference>
<feature type="transmembrane region" description="Helical" evidence="6">
    <location>
        <begin position="39"/>
        <end position="58"/>
    </location>
</feature>
<dbReference type="InterPro" id="IPR000620">
    <property type="entry name" value="EamA_dom"/>
</dbReference>
<dbReference type="Pfam" id="PF00892">
    <property type="entry name" value="EamA"/>
    <property type="match status" value="2"/>
</dbReference>
<feature type="transmembrane region" description="Helical" evidence="6">
    <location>
        <begin position="174"/>
        <end position="201"/>
    </location>
</feature>
<name>A0A3N2R7J9_9RHOB</name>
<evidence type="ECO:0000259" key="7">
    <source>
        <dbReference type="Pfam" id="PF00892"/>
    </source>
</evidence>
<comment type="caution">
    <text evidence="8">The sequence shown here is derived from an EMBL/GenBank/DDBJ whole genome shotgun (WGS) entry which is preliminary data.</text>
</comment>
<evidence type="ECO:0000256" key="4">
    <source>
        <dbReference type="ARBA" id="ARBA00022989"/>
    </source>
</evidence>
<feature type="domain" description="EamA" evidence="7">
    <location>
        <begin position="8"/>
        <end position="139"/>
    </location>
</feature>
<evidence type="ECO:0000256" key="5">
    <source>
        <dbReference type="ARBA" id="ARBA00023136"/>
    </source>
</evidence>
<feature type="domain" description="EamA" evidence="7">
    <location>
        <begin position="149"/>
        <end position="277"/>
    </location>
</feature>
<protein>
    <submittedName>
        <fullName evidence="8">DMT family transporter</fullName>
    </submittedName>
</protein>
<evidence type="ECO:0000313" key="9">
    <source>
        <dbReference type="Proteomes" id="UP000268016"/>
    </source>
</evidence>
<feature type="transmembrane region" description="Helical" evidence="6">
    <location>
        <begin position="236"/>
        <end position="256"/>
    </location>
</feature>
<feature type="transmembrane region" description="Helical" evidence="6">
    <location>
        <begin position="124"/>
        <end position="143"/>
    </location>
</feature>
<keyword evidence="3 6" id="KW-0812">Transmembrane</keyword>
<dbReference type="Proteomes" id="UP000268016">
    <property type="component" value="Unassembled WGS sequence"/>
</dbReference>
<accession>A0A3N2R7J9</accession>
<evidence type="ECO:0000313" key="8">
    <source>
        <dbReference type="EMBL" id="ROU03296.1"/>
    </source>
</evidence>
<dbReference type="PANTHER" id="PTHR22911:SF6">
    <property type="entry name" value="SOLUTE CARRIER FAMILY 35 MEMBER G1"/>
    <property type="match status" value="1"/>
</dbReference>
<dbReference type="SUPFAM" id="SSF103481">
    <property type="entry name" value="Multidrug resistance efflux transporter EmrE"/>
    <property type="match status" value="2"/>
</dbReference>
<proteinExistence type="inferred from homology"/>
<feature type="transmembrane region" description="Helical" evidence="6">
    <location>
        <begin position="262"/>
        <end position="279"/>
    </location>
</feature>
<dbReference type="OrthoDB" id="7374604at2"/>
<evidence type="ECO:0000256" key="6">
    <source>
        <dbReference type="SAM" id="Phobius"/>
    </source>
</evidence>
<dbReference type="AlphaFoldDB" id="A0A3N2R7J9"/>
<dbReference type="InterPro" id="IPR037185">
    <property type="entry name" value="EmrE-like"/>
</dbReference>
<feature type="transmembrane region" description="Helical" evidence="6">
    <location>
        <begin position="149"/>
        <end position="167"/>
    </location>
</feature>
<feature type="transmembrane region" description="Helical" evidence="6">
    <location>
        <begin position="7"/>
        <end position="27"/>
    </location>
</feature>
<dbReference type="GO" id="GO:0016020">
    <property type="term" value="C:membrane"/>
    <property type="evidence" value="ECO:0007669"/>
    <property type="project" value="UniProtKB-SubCell"/>
</dbReference>
<evidence type="ECO:0000256" key="2">
    <source>
        <dbReference type="ARBA" id="ARBA00009853"/>
    </source>
</evidence>
<evidence type="ECO:0000256" key="3">
    <source>
        <dbReference type="ARBA" id="ARBA00022692"/>
    </source>
</evidence>
<organism evidence="8 9">
    <name type="scientific">Histidinibacterium lentulum</name>
    <dbReference type="NCBI Taxonomy" id="2480588"/>
    <lineage>
        <taxon>Bacteria</taxon>
        <taxon>Pseudomonadati</taxon>
        <taxon>Pseudomonadota</taxon>
        <taxon>Alphaproteobacteria</taxon>
        <taxon>Rhodobacterales</taxon>
        <taxon>Paracoccaceae</taxon>
        <taxon>Histidinibacterium</taxon>
    </lineage>
</organism>
<feature type="transmembrane region" description="Helical" evidence="6">
    <location>
        <begin position="70"/>
        <end position="88"/>
    </location>
</feature>